<dbReference type="EMBL" id="VSFF01000012">
    <property type="protein sequence ID" value="TYC10308.1"/>
    <property type="molecule type" value="Genomic_DNA"/>
</dbReference>
<dbReference type="InterPro" id="IPR000914">
    <property type="entry name" value="SBP_5_dom"/>
</dbReference>
<evidence type="ECO:0000259" key="6">
    <source>
        <dbReference type="Pfam" id="PF00496"/>
    </source>
</evidence>
<dbReference type="InterPro" id="IPR030678">
    <property type="entry name" value="Peptide/Ni-bd"/>
</dbReference>
<dbReference type="AlphaFoldDB" id="A0A5D0TVW1"/>
<evidence type="ECO:0000256" key="3">
    <source>
        <dbReference type="ARBA" id="ARBA00022448"/>
    </source>
</evidence>
<dbReference type="PANTHER" id="PTHR30290:SF10">
    <property type="entry name" value="PERIPLASMIC OLIGOPEPTIDE-BINDING PROTEIN-RELATED"/>
    <property type="match status" value="1"/>
</dbReference>
<dbReference type="GO" id="GO:0043190">
    <property type="term" value="C:ATP-binding cassette (ABC) transporter complex"/>
    <property type="evidence" value="ECO:0007669"/>
    <property type="project" value="InterPro"/>
</dbReference>
<dbReference type="RefSeq" id="WP_148353561.1">
    <property type="nucleotide sequence ID" value="NZ_JBHSBF010000006.1"/>
</dbReference>
<evidence type="ECO:0000313" key="7">
    <source>
        <dbReference type="EMBL" id="TYC10308.1"/>
    </source>
</evidence>
<dbReference type="CDD" id="cd08492">
    <property type="entry name" value="PBP2_NikA_DppA_OppA_like_15"/>
    <property type="match status" value="1"/>
</dbReference>
<protein>
    <submittedName>
        <fullName evidence="7">ABC transporter substrate-binding protein</fullName>
    </submittedName>
</protein>
<keyword evidence="4 5" id="KW-0732">Signal</keyword>
<feature type="domain" description="Solute-binding protein family 5" evidence="6">
    <location>
        <begin position="78"/>
        <end position="444"/>
    </location>
</feature>
<gene>
    <name evidence="7" type="ORF">FXF65_30760</name>
</gene>
<dbReference type="PIRSF" id="PIRSF002741">
    <property type="entry name" value="MppA"/>
    <property type="match status" value="1"/>
</dbReference>
<dbReference type="InterPro" id="IPR039424">
    <property type="entry name" value="SBP_5"/>
</dbReference>
<dbReference type="Gene3D" id="3.40.190.10">
    <property type="entry name" value="Periplasmic binding protein-like II"/>
    <property type="match status" value="1"/>
</dbReference>
<comment type="similarity">
    <text evidence="2">Belongs to the bacterial solute-binding protein 5 family.</text>
</comment>
<reference evidence="7 8" key="1">
    <citation type="submission" date="2019-08" db="EMBL/GenBank/DDBJ databases">
        <title>Actinomadura sp. nov. CYP1-5 isolated from mountain soil.</title>
        <authorList>
            <person name="Songsumanus A."/>
            <person name="Kuncharoen N."/>
            <person name="Kudo T."/>
            <person name="Yuki M."/>
            <person name="Igarashi Y."/>
            <person name="Tanasupawat S."/>
        </authorList>
    </citation>
    <scope>NUCLEOTIDE SEQUENCE [LARGE SCALE GENOMIC DNA]</scope>
    <source>
        <strain evidence="7 8">GKU157</strain>
    </source>
</reference>
<comment type="caution">
    <text evidence="7">The sequence shown here is derived from an EMBL/GenBank/DDBJ whole genome shotgun (WGS) entry which is preliminary data.</text>
</comment>
<dbReference type="PROSITE" id="PS51257">
    <property type="entry name" value="PROKAR_LIPOPROTEIN"/>
    <property type="match status" value="1"/>
</dbReference>
<keyword evidence="8" id="KW-1185">Reference proteome</keyword>
<accession>A0A5D0TVW1</accession>
<dbReference type="Gene3D" id="3.10.105.10">
    <property type="entry name" value="Dipeptide-binding Protein, Domain 3"/>
    <property type="match status" value="1"/>
</dbReference>
<dbReference type="PANTHER" id="PTHR30290">
    <property type="entry name" value="PERIPLASMIC BINDING COMPONENT OF ABC TRANSPORTER"/>
    <property type="match status" value="1"/>
</dbReference>
<name>A0A5D0TVW1_9ACTN</name>
<evidence type="ECO:0000256" key="2">
    <source>
        <dbReference type="ARBA" id="ARBA00005695"/>
    </source>
</evidence>
<dbReference type="OrthoDB" id="5240629at2"/>
<dbReference type="SUPFAM" id="SSF53850">
    <property type="entry name" value="Periplasmic binding protein-like II"/>
    <property type="match status" value="1"/>
</dbReference>
<proteinExistence type="inferred from homology"/>
<evidence type="ECO:0000256" key="1">
    <source>
        <dbReference type="ARBA" id="ARBA00004196"/>
    </source>
</evidence>
<feature type="chain" id="PRO_5038404195" evidence="5">
    <location>
        <begin position="26"/>
        <end position="538"/>
    </location>
</feature>
<dbReference type="GO" id="GO:1904680">
    <property type="term" value="F:peptide transmembrane transporter activity"/>
    <property type="evidence" value="ECO:0007669"/>
    <property type="project" value="TreeGrafter"/>
</dbReference>
<dbReference type="GO" id="GO:0042597">
    <property type="term" value="C:periplasmic space"/>
    <property type="evidence" value="ECO:0007669"/>
    <property type="project" value="UniProtKB-ARBA"/>
</dbReference>
<keyword evidence="3" id="KW-0813">Transport</keyword>
<dbReference type="GO" id="GO:0015833">
    <property type="term" value="P:peptide transport"/>
    <property type="evidence" value="ECO:0007669"/>
    <property type="project" value="TreeGrafter"/>
</dbReference>
<comment type="subcellular location">
    <subcellularLocation>
        <location evidence="1">Cell envelope</location>
    </subcellularLocation>
</comment>
<feature type="signal peptide" evidence="5">
    <location>
        <begin position="1"/>
        <end position="25"/>
    </location>
</feature>
<sequence>MKPGHAKRAIAVLGAAAVLSPAASACGSGEAAESGSFAFATDQVPQCLDPAVSPQDVVALIGRNIFDSLVAQAPDGTFRPWIAEKWTVSPDGKTYTFTLRQGVTFSDGTPLNAAAVKASLDHIVDPQTKSIYAARLISAFDEATVADDRTVRIRLKRRSTPFLQALSTTYLGIQSPSSLRAPGAACGHPVGSGPFRLDAWTRNVSLILKRNPKYAWGPPTAAHTGPARLNQITVKFVTEDAARFGALASGQVDAIDDVPPVNVKTLKASSGLRLAHADIPGVVFTTFLNASRGPLADERVRTALVRSVDLDTLVRSAYFGQFERAWSVLSPSTPGYDTGAPGTWKYDPALAGRLLDQAGWTARDSQGYRTKDGKPLELRWPYVPQFLAKFLVVAQGIQAQAKQAGFKIDLAPADSGTFGREYVKGDLDLYSSSFVRAEPDILRLFFTSGQSSAKGGGAILGTGFPQLERWLNEAESSADRAARVAAYVRAQRFVTEHALALPGYVPADLVGYSAKVKGLAFEPNAYPLFYDVTVGGKA</sequence>
<organism evidence="7 8">
    <name type="scientific">Actinomadura syzygii</name>
    <dbReference type="NCBI Taxonomy" id="1427538"/>
    <lineage>
        <taxon>Bacteria</taxon>
        <taxon>Bacillati</taxon>
        <taxon>Actinomycetota</taxon>
        <taxon>Actinomycetes</taxon>
        <taxon>Streptosporangiales</taxon>
        <taxon>Thermomonosporaceae</taxon>
        <taxon>Actinomadura</taxon>
    </lineage>
</organism>
<evidence type="ECO:0000313" key="8">
    <source>
        <dbReference type="Proteomes" id="UP000322634"/>
    </source>
</evidence>
<evidence type="ECO:0000256" key="4">
    <source>
        <dbReference type="ARBA" id="ARBA00022729"/>
    </source>
</evidence>
<dbReference type="GO" id="GO:0030313">
    <property type="term" value="C:cell envelope"/>
    <property type="evidence" value="ECO:0007669"/>
    <property type="project" value="UniProtKB-SubCell"/>
</dbReference>
<dbReference type="Pfam" id="PF00496">
    <property type="entry name" value="SBP_bac_5"/>
    <property type="match status" value="1"/>
</dbReference>
<evidence type="ECO:0000256" key="5">
    <source>
        <dbReference type="SAM" id="SignalP"/>
    </source>
</evidence>
<dbReference type="Proteomes" id="UP000322634">
    <property type="component" value="Unassembled WGS sequence"/>
</dbReference>